<comment type="catalytic activity">
    <reaction evidence="7">
        <text>3',5'-cyclic UMP + H2O = UMP + H(+)</text>
        <dbReference type="Rhea" id="RHEA:70575"/>
        <dbReference type="ChEBI" id="CHEBI:15377"/>
        <dbReference type="ChEBI" id="CHEBI:15378"/>
        <dbReference type="ChEBI" id="CHEBI:57865"/>
        <dbReference type="ChEBI" id="CHEBI:184387"/>
    </reaction>
    <physiologicalReaction direction="left-to-right" evidence="7">
        <dbReference type="Rhea" id="RHEA:70576"/>
    </physiologicalReaction>
</comment>
<keyword evidence="3" id="KW-0378">Hydrolase</keyword>
<name>A0ABX0JCS7_9BACL</name>
<dbReference type="Proteomes" id="UP001165962">
    <property type="component" value="Unassembled WGS sequence"/>
</dbReference>
<evidence type="ECO:0000259" key="8">
    <source>
        <dbReference type="SMART" id="SM00849"/>
    </source>
</evidence>
<comment type="cofactor">
    <cofactor evidence="1">
        <name>Zn(2+)</name>
        <dbReference type="ChEBI" id="CHEBI:29105"/>
    </cofactor>
</comment>
<dbReference type="Pfam" id="PF00753">
    <property type="entry name" value="Lactamase_B"/>
    <property type="match status" value="1"/>
</dbReference>
<proteinExistence type="predicted"/>
<evidence type="ECO:0000313" key="9">
    <source>
        <dbReference type="EMBL" id="NHN33049.1"/>
    </source>
</evidence>
<dbReference type="Gene3D" id="3.60.15.10">
    <property type="entry name" value="Ribonuclease Z/Hydroxyacylglutathione hydrolase-like"/>
    <property type="match status" value="1"/>
</dbReference>
<feature type="domain" description="Metallo-beta-lactamase" evidence="8">
    <location>
        <begin position="17"/>
        <end position="205"/>
    </location>
</feature>
<keyword evidence="10" id="KW-1185">Reference proteome</keyword>
<sequence length="221" mass="23993">MSIEGLKIESFSLGPIGTNAYLLSRPEENKAIIIDPGMNPKPLLKRIANLQIEAILLTHAHFDHIGGVDEIRKLKSCPVYLHDAEADWLTNPKLNGSTKYPELGAPIETDPAEFALDQGQTLKLLGLDIKVLHTPGHSPGSVSFVLGPYPADSPLSGTHLFGGDVLFRLSVGRTDLPGGRSEELLDSIHGKLFKLPNETVVYPGHGSKTTIGYERDNNPYV</sequence>
<dbReference type="InterPro" id="IPR051453">
    <property type="entry name" value="MBL_Glyoxalase_II"/>
</dbReference>
<dbReference type="CDD" id="cd06262">
    <property type="entry name" value="metallo-hydrolase-like_MBL-fold"/>
    <property type="match status" value="1"/>
</dbReference>
<keyword evidence="4" id="KW-0862">Zinc</keyword>
<comment type="catalytic activity">
    <reaction evidence="5">
        <text>3',5'-cyclic CMP + H2O = CMP + H(+)</text>
        <dbReference type="Rhea" id="RHEA:72675"/>
        <dbReference type="ChEBI" id="CHEBI:15377"/>
        <dbReference type="ChEBI" id="CHEBI:15378"/>
        <dbReference type="ChEBI" id="CHEBI:58003"/>
        <dbReference type="ChEBI" id="CHEBI:60377"/>
    </reaction>
    <physiologicalReaction direction="left-to-right" evidence="5">
        <dbReference type="Rhea" id="RHEA:72676"/>
    </physiologicalReaction>
</comment>
<organism evidence="9 10">
    <name type="scientific">Paenibacillus agricola</name>
    <dbReference type="NCBI Taxonomy" id="2716264"/>
    <lineage>
        <taxon>Bacteria</taxon>
        <taxon>Bacillati</taxon>
        <taxon>Bacillota</taxon>
        <taxon>Bacilli</taxon>
        <taxon>Bacillales</taxon>
        <taxon>Paenibacillaceae</taxon>
        <taxon>Paenibacillus</taxon>
    </lineage>
</organism>
<reference evidence="9" key="1">
    <citation type="submission" date="2020-03" db="EMBL/GenBank/DDBJ databases">
        <title>Draft sequencing of Paenibacilllus sp. S3N08.</title>
        <authorList>
            <person name="Kim D.-U."/>
        </authorList>
    </citation>
    <scope>NUCLEOTIDE SEQUENCE</scope>
    <source>
        <strain evidence="9">S3N08</strain>
    </source>
</reference>
<evidence type="ECO:0000256" key="5">
    <source>
        <dbReference type="ARBA" id="ARBA00034221"/>
    </source>
</evidence>
<evidence type="ECO:0000256" key="4">
    <source>
        <dbReference type="ARBA" id="ARBA00022833"/>
    </source>
</evidence>
<comment type="function">
    <text evidence="6">Counteracts the endogenous Pycsar antiviral defense system. Phosphodiesterase that enables metal-dependent hydrolysis of host cyclic nucleotide Pycsar defense signals such as cCMP and cUMP.</text>
</comment>
<evidence type="ECO:0000256" key="2">
    <source>
        <dbReference type="ARBA" id="ARBA00022723"/>
    </source>
</evidence>
<dbReference type="SUPFAM" id="SSF56281">
    <property type="entry name" value="Metallo-hydrolase/oxidoreductase"/>
    <property type="match status" value="1"/>
</dbReference>
<evidence type="ECO:0000313" key="10">
    <source>
        <dbReference type="Proteomes" id="UP001165962"/>
    </source>
</evidence>
<evidence type="ECO:0000256" key="3">
    <source>
        <dbReference type="ARBA" id="ARBA00022801"/>
    </source>
</evidence>
<dbReference type="PANTHER" id="PTHR46233">
    <property type="entry name" value="HYDROXYACYLGLUTATHIONE HYDROLASE GLOC"/>
    <property type="match status" value="1"/>
</dbReference>
<protein>
    <submittedName>
        <fullName evidence="9">MBL fold metallo-hydrolase</fullName>
    </submittedName>
</protein>
<dbReference type="RefSeq" id="WP_166153344.1">
    <property type="nucleotide sequence ID" value="NZ_JAAOIW010000010.1"/>
</dbReference>
<evidence type="ECO:0000256" key="6">
    <source>
        <dbReference type="ARBA" id="ARBA00034301"/>
    </source>
</evidence>
<accession>A0ABX0JCS7</accession>
<dbReference type="SMART" id="SM00849">
    <property type="entry name" value="Lactamase_B"/>
    <property type="match status" value="1"/>
</dbReference>
<evidence type="ECO:0000256" key="7">
    <source>
        <dbReference type="ARBA" id="ARBA00048505"/>
    </source>
</evidence>
<dbReference type="PANTHER" id="PTHR46233:SF3">
    <property type="entry name" value="HYDROXYACYLGLUTATHIONE HYDROLASE GLOC"/>
    <property type="match status" value="1"/>
</dbReference>
<dbReference type="InterPro" id="IPR001279">
    <property type="entry name" value="Metallo-B-lactamas"/>
</dbReference>
<keyword evidence="2" id="KW-0479">Metal-binding</keyword>
<dbReference type="EMBL" id="JAAOIW010000010">
    <property type="protein sequence ID" value="NHN33049.1"/>
    <property type="molecule type" value="Genomic_DNA"/>
</dbReference>
<gene>
    <name evidence="9" type="ORF">G9U52_24845</name>
</gene>
<dbReference type="InterPro" id="IPR036866">
    <property type="entry name" value="RibonucZ/Hydroxyglut_hydro"/>
</dbReference>
<comment type="caution">
    <text evidence="9">The sequence shown here is derived from an EMBL/GenBank/DDBJ whole genome shotgun (WGS) entry which is preliminary data.</text>
</comment>
<evidence type="ECO:0000256" key="1">
    <source>
        <dbReference type="ARBA" id="ARBA00001947"/>
    </source>
</evidence>